<evidence type="ECO:0000256" key="2">
    <source>
        <dbReference type="ARBA" id="ARBA00022679"/>
    </source>
</evidence>
<keyword evidence="1 3" id="KW-0489">Methyltransferase</keyword>
<evidence type="ECO:0000313" key="6">
    <source>
        <dbReference type="Proteomes" id="UP000280296"/>
    </source>
</evidence>
<gene>
    <name evidence="5" type="ORF">TsocGM_05800</name>
</gene>
<evidence type="ECO:0000259" key="4">
    <source>
        <dbReference type="PROSITE" id="PS50970"/>
    </source>
</evidence>
<dbReference type="Proteomes" id="UP000280296">
    <property type="component" value="Unassembled WGS sequence"/>
</dbReference>
<dbReference type="Gene3D" id="3.20.20.330">
    <property type="entry name" value="Homocysteine-binding-like domain"/>
    <property type="match status" value="1"/>
</dbReference>
<dbReference type="GO" id="GO:0008168">
    <property type="term" value="F:methyltransferase activity"/>
    <property type="evidence" value="ECO:0007669"/>
    <property type="project" value="UniProtKB-UniRule"/>
</dbReference>
<dbReference type="GO" id="GO:0046872">
    <property type="term" value="F:metal ion binding"/>
    <property type="evidence" value="ECO:0007669"/>
    <property type="project" value="UniProtKB-KW"/>
</dbReference>
<dbReference type="RefSeq" id="WP_126724358.1">
    <property type="nucleotide sequence ID" value="NZ_RYZH01000008.1"/>
</dbReference>
<comment type="cofactor">
    <cofactor evidence="3">
        <name>Zn(2+)</name>
        <dbReference type="ChEBI" id="CHEBI:29105"/>
    </cofactor>
</comment>
<keyword evidence="3" id="KW-0862">Zinc</keyword>
<feature type="domain" description="Hcy-binding" evidence="4">
    <location>
        <begin position="1"/>
        <end position="258"/>
    </location>
</feature>
<dbReference type="GO" id="GO:0032259">
    <property type="term" value="P:methylation"/>
    <property type="evidence" value="ECO:0007669"/>
    <property type="project" value="UniProtKB-KW"/>
</dbReference>
<dbReference type="PROSITE" id="PS50970">
    <property type="entry name" value="HCY"/>
    <property type="match status" value="1"/>
</dbReference>
<accession>A0A432MMI7</accession>
<name>A0A432MMI7_9BACT</name>
<protein>
    <submittedName>
        <fullName evidence="5">Homocysteine S-methyltransferase family protein</fullName>
    </submittedName>
</protein>
<dbReference type="PANTHER" id="PTHR11103:SF18">
    <property type="entry name" value="SLR1189 PROTEIN"/>
    <property type="match status" value="1"/>
</dbReference>
<feature type="binding site" evidence="3">
    <location>
        <position position="243"/>
    </location>
    <ligand>
        <name>Zn(2+)</name>
        <dbReference type="ChEBI" id="CHEBI:29105"/>
    </ligand>
</feature>
<dbReference type="SUPFAM" id="SSF82282">
    <property type="entry name" value="Homocysteine S-methyltransferase"/>
    <property type="match status" value="1"/>
</dbReference>
<keyword evidence="3" id="KW-0479">Metal-binding</keyword>
<dbReference type="PANTHER" id="PTHR11103">
    <property type="entry name" value="SLR1189 PROTEIN"/>
    <property type="match status" value="1"/>
</dbReference>
<sequence>MAALGEDPLVLDAAMGTRLIARGLDPASDDPCLWCLDRPEEVARVHRLDALAGADALTTNTFGANRSWLSRFGRSDDAAAINREAAAIARAAAGPDRLVLGCIGPTAGSPEAERDQARALAAGGVDALILETNATSSPIGPRLSLLFAETGLPLIVTFALVADDAPLPPLGDGLDGVPVRAIGWNCVPPSRAVGLPGRIREPVGLPLVLQPSGPWVGAGPEIEPAPETIGRLLARGVRLFGGCCGTTDREVAALRGALGPRPPLRPPE</sequence>
<evidence type="ECO:0000313" key="5">
    <source>
        <dbReference type="EMBL" id="RUL88651.1"/>
    </source>
</evidence>
<organism evidence="5 6">
    <name type="scientific">Tautonia sociabilis</name>
    <dbReference type="NCBI Taxonomy" id="2080755"/>
    <lineage>
        <taxon>Bacteria</taxon>
        <taxon>Pseudomonadati</taxon>
        <taxon>Planctomycetota</taxon>
        <taxon>Planctomycetia</taxon>
        <taxon>Isosphaerales</taxon>
        <taxon>Isosphaeraceae</taxon>
        <taxon>Tautonia</taxon>
    </lineage>
</organism>
<proteinExistence type="predicted"/>
<dbReference type="InterPro" id="IPR003726">
    <property type="entry name" value="HCY_dom"/>
</dbReference>
<feature type="binding site" evidence="3">
    <location>
        <position position="244"/>
    </location>
    <ligand>
        <name>Zn(2+)</name>
        <dbReference type="ChEBI" id="CHEBI:29105"/>
    </ligand>
</feature>
<reference evidence="5 6" key="1">
    <citation type="submission" date="2018-12" db="EMBL/GenBank/DDBJ databases">
        <authorList>
            <person name="Toschakov S.V."/>
        </authorList>
    </citation>
    <scope>NUCLEOTIDE SEQUENCE [LARGE SCALE GENOMIC DNA]</scope>
    <source>
        <strain evidence="5 6">GM2012</strain>
    </source>
</reference>
<feature type="binding site" evidence="3">
    <location>
        <position position="186"/>
    </location>
    <ligand>
        <name>Zn(2+)</name>
        <dbReference type="ChEBI" id="CHEBI:29105"/>
    </ligand>
</feature>
<keyword evidence="2 3" id="KW-0808">Transferase</keyword>
<keyword evidence="6" id="KW-1185">Reference proteome</keyword>
<dbReference type="Pfam" id="PF02574">
    <property type="entry name" value="S-methyl_trans"/>
    <property type="match status" value="1"/>
</dbReference>
<dbReference type="EMBL" id="RYZH01000008">
    <property type="protein sequence ID" value="RUL88651.1"/>
    <property type="molecule type" value="Genomic_DNA"/>
</dbReference>
<evidence type="ECO:0000256" key="1">
    <source>
        <dbReference type="ARBA" id="ARBA00022603"/>
    </source>
</evidence>
<comment type="caution">
    <text evidence="5">The sequence shown here is derived from an EMBL/GenBank/DDBJ whole genome shotgun (WGS) entry which is preliminary data.</text>
</comment>
<reference evidence="5 6" key="2">
    <citation type="submission" date="2019-01" db="EMBL/GenBank/DDBJ databases">
        <title>Tautonia sociabilis, a novel thermotolerant planctomycete of Isosphaeraceae family, isolated from a 4000 m deep subterranean habitat.</title>
        <authorList>
            <person name="Kovaleva O.L."/>
            <person name="Elcheninov A.G."/>
            <person name="Van Heerden E."/>
            <person name="Toshchakov S.V."/>
            <person name="Novikov A."/>
            <person name="Bonch-Osmolovskaya E.A."/>
            <person name="Kublanov I.V."/>
        </authorList>
    </citation>
    <scope>NUCLEOTIDE SEQUENCE [LARGE SCALE GENOMIC DNA]</scope>
    <source>
        <strain evidence="5 6">GM2012</strain>
    </source>
</reference>
<evidence type="ECO:0000256" key="3">
    <source>
        <dbReference type="PROSITE-ProRule" id="PRU00333"/>
    </source>
</evidence>
<dbReference type="OrthoDB" id="9803687at2"/>
<dbReference type="InterPro" id="IPR036589">
    <property type="entry name" value="HCY_dom_sf"/>
</dbReference>
<dbReference type="AlphaFoldDB" id="A0A432MMI7"/>